<feature type="transmembrane region" description="Helical" evidence="7">
    <location>
        <begin position="362"/>
        <end position="393"/>
    </location>
</feature>
<organism evidence="8">
    <name type="scientific">marine metagenome</name>
    <dbReference type="NCBI Taxonomy" id="408172"/>
    <lineage>
        <taxon>unclassified sequences</taxon>
        <taxon>metagenomes</taxon>
        <taxon>ecological metagenomes</taxon>
    </lineage>
</organism>
<dbReference type="NCBIfam" id="TIGR00937">
    <property type="entry name" value="2A51"/>
    <property type="match status" value="1"/>
</dbReference>
<name>A0A382CEW7_9ZZZZ</name>
<comment type="subcellular location">
    <subcellularLocation>
        <location evidence="1">Cell membrane</location>
        <topology evidence="1">Multi-pass membrane protein</topology>
    </subcellularLocation>
</comment>
<comment type="similarity">
    <text evidence="2">Belongs to the chromate ion transporter (CHR) (TC 2.A.51) family.</text>
</comment>
<evidence type="ECO:0000256" key="6">
    <source>
        <dbReference type="ARBA" id="ARBA00023136"/>
    </source>
</evidence>
<feature type="transmembrane region" description="Helical" evidence="7">
    <location>
        <begin position="328"/>
        <end position="350"/>
    </location>
</feature>
<dbReference type="InterPro" id="IPR014047">
    <property type="entry name" value="Chr_Tranpt_l_chain"/>
</dbReference>
<feature type="transmembrane region" description="Helical" evidence="7">
    <location>
        <begin position="194"/>
        <end position="214"/>
    </location>
</feature>
<sequence length="396" mass="42817">MNLLVIFFIALRLGLTSFGGPIAHIGFFRDEYVGRRKWLSDRSFSELVALSQLLPGPASSQLGIAIGTLKGGRIGGFLAWLGFTMPSAIVLIAFAYGMTEIEMFKNSPWLHGLKLVVVPVVGFAVWGMASSIWIDRKRQIIGVLAAVAVLFVPGVLSQLVLIFMGALAGMLFLRKQSLEQVNSDAIFSRSPSKRSALVALVIFILGLVFLPVLYRITGSQQIDLVENFYRTGSLVFGGGHVVLPLLHSETVGSGYVNNDQFIAGYGISQAIPGPLFTFASFLGASAQGTFDQRWVGGLVTLVAIFVPSFLLVWSVLPFWSTLSRNYRVYGAVNGVYVVVVGVLLSALYDPIWNTSVSNGRDFAIVAALFGMLAFLKLPPWIVVISGVVASWAMGLI</sequence>
<dbReference type="EMBL" id="UINC01034075">
    <property type="protein sequence ID" value="SVB24342.1"/>
    <property type="molecule type" value="Genomic_DNA"/>
</dbReference>
<protein>
    <recommendedName>
        <fullName evidence="9">Chromate transporter</fullName>
    </recommendedName>
</protein>
<dbReference type="GO" id="GO:0015109">
    <property type="term" value="F:chromate transmembrane transporter activity"/>
    <property type="evidence" value="ECO:0007669"/>
    <property type="project" value="InterPro"/>
</dbReference>
<evidence type="ECO:0000256" key="3">
    <source>
        <dbReference type="ARBA" id="ARBA00022475"/>
    </source>
</evidence>
<feature type="transmembrane region" description="Helical" evidence="7">
    <location>
        <begin position="140"/>
        <end position="173"/>
    </location>
</feature>
<evidence type="ECO:0000256" key="4">
    <source>
        <dbReference type="ARBA" id="ARBA00022692"/>
    </source>
</evidence>
<evidence type="ECO:0000256" key="2">
    <source>
        <dbReference type="ARBA" id="ARBA00005262"/>
    </source>
</evidence>
<dbReference type="PANTHER" id="PTHR33567">
    <property type="entry name" value="CHROMATE ION TRANSPORTER (EUROFUNG)"/>
    <property type="match status" value="1"/>
</dbReference>
<feature type="transmembrane region" description="Helical" evidence="7">
    <location>
        <begin position="262"/>
        <end position="282"/>
    </location>
</feature>
<evidence type="ECO:0000256" key="1">
    <source>
        <dbReference type="ARBA" id="ARBA00004651"/>
    </source>
</evidence>
<evidence type="ECO:0000256" key="5">
    <source>
        <dbReference type="ARBA" id="ARBA00022989"/>
    </source>
</evidence>
<gene>
    <name evidence="8" type="ORF">METZ01_LOCUS177196</name>
</gene>
<dbReference type="PANTHER" id="PTHR33567:SF3">
    <property type="entry name" value="CHROMATE ION TRANSPORTER (EUROFUNG)"/>
    <property type="match status" value="1"/>
</dbReference>
<evidence type="ECO:0008006" key="9">
    <source>
        <dbReference type="Google" id="ProtNLM"/>
    </source>
</evidence>
<keyword evidence="6 7" id="KW-0472">Membrane</keyword>
<dbReference type="PIRSF" id="PIRSF004810">
    <property type="entry name" value="ChrA"/>
    <property type="match status" value="1"/>
</dbReference>
<dbReference type="GO" id="GO:0005886">
    <property type="term" value="C:plasma membrane"/>
    <property type="evidence" value="ECO:0007669"/>
    <property type="project" value="UniProtKB-SubCell"/>
</dbReference>
<dbReference type="Pfam" id="PF02417">
    <property type="entry name" value="Chromate_transp"/>
    <property type="match status" value="2"/>
</dbReference>
<proteinExistence type="inferred from homology"/>
<reference evidence="8" key="1">
    <citation type="submission" date="2018-05" db="EMBL/GenBank/DDBJ databases">
        <authorList>
            <person name="Lanie J.A."/>
            <person name="Ng W.-L."/>
            <person name="Kazmierczak K.M."/>
            <person name="Andrzejewski T.M."/>
            <person name="Davidsen T.M."/>
            <person name="Wayne K.J."/>
            <person name="Tettelin H."/>
            <person name="Glass J.I."/>
            <person name="Rusch D."/>
            <person name="Podicherti R."/>
            <person name="Tsui H.-C.T."/>
            <person name="Winkler M.E."/>
        </authorList>
    </citation>
    <scope>NUCLEOTIDE SEQUENCE</scope>
</reference>
<feature type="transmembrane region" description="Helical" evidence="7">
    <location>
        <begin position="77"/>
        <end position="97"/>
    </location>
</feature>
<dbReference type="AlphaFoldDB" id="A0A382CEW7"/>
<keyword evidence="4 7" id="KW-0812">Transmembrane</keyword>
<keyword evidence="5 7" id="KW-1133">Transmembrane helix</keyword>
<evidence type="ECO:0000256" key="7">
    <source>
        <dbReference type="SAM" id="Phobius"/>
    </source>
</evidence>
<feature type="transmembrane region" description="Helical" evidence="7">
    <location>
        <begin position="109"/>
        <end position="134"/>
    </location>
</feature>
<accession>A0A382CEW7</accession>
<keyword evidence="3" id="KW-1003">Cell membrane</keyword>
<feature type="transmembrane region" description="Helical" evidence="7">
    <location>
        <begin position="294"/>
        <end position="316"/>
    </location>
</feature>
<evidence type="ECO:0000313" key="8">
    <source>
        <dbReference type="EMBL" id="SVB24342.1"/>
    </source>
</evidence>
<dbReference type="InterPro" id="IPR003370">
    <property type="entry name" value="Chromate_transpt"/>
</dbReference>